<keyword evidence="1" id="KW-0812">Transmembrane</keyword>
<dbReference type="AlphaFoldDB" id="A0AAW4XS20"/>
<gene>
    <name evidence="3" type="ORF">LPW39_00120</name>
</gene>
<dbReference type="EMBL" id="JAJNCT010000003">
    <property type="protein sequence ID" value="MCD2163536.1"/>
    <property type="molecule type" value="Genomic_DNA"/>
</dbReference>
<evidence type="ECO:0000259" key="2">
    <source>
        <dbReference type="Pfam" id="PF13548"/>
    </source>
</evidence>
<evidence type="ECO:0000313" key="4">
    <source>
        <dbReference type="Proteomes" id="UP001199260"/>
    </source>
</evidence>
<feature type="transmembrane region" description="Helical" evidence="1">
    <location>
        <begin position="52"/>
        <end position="79"/>
    </location>
</feature>
<feature type="transmembrane region" description="Helical" evidence="1">
    <location>
        <begin position="206"/>
        <end position="230"/>
    </location>
</feature>
<feature type="domain" description="DUF4126" evidence="2">
    <location>
        <begin position="54"/>
        <end position="223"/>
    </location>
</feature>
<keyword evidence="4" id="KW-1185">Reference proteome</keyword>
<sequence length="259" mass="27493">MDIWNTIVNWLHGIGLHLDKDTAQTVGQAADQVGQVAGQMGQAMAQWDWGQLMALAAALGWASGFRLYAVVFVTGMLGATGVLHLPGGLTVLQQPVILVISGALLFVEFFADKIPGVDSVWDVVQSVVRVPAGAALAASVFGTDNATMATAAALMGGTLALSSQVAKTTTRAAINTSPEPFSNWGASLLEDGVSVGAVWLAINHPLVFAVALAVVLVLMWVMTWVLWKFLRAVVRRIRRWLGHEEPVALAATGADHQRY</sequence>
<keyword evidence="1" id="KW-0472">Membrane</keyword>
<accession>A0AAW4XS20</accession>
<dbReference type="Proteomes" id="UP001199260">
    <property type="component" value="Unassembled WGS sequence"/>
</dbReference>
<feature type="transmembrane region" description="Helical" evidence="1">
    <location>
        <begin position="91"/>
        <end position="111"/>
    </location>
</feature>
<dbReference type="InterPro" id="IPR025196">
    <property type="entry name" value="DUF4126"/>
</dbReference>
<proteinExistence type="predicted"/>
<dbReference type="Pfam" id="PF13548">
    <property type="entry name" value="DUF4126"/>
    <property type="match status" value="1"/>
</dbReference>
<comment type="caution">
    <text evidence="3">The sequence shown here is derived from an EMBL/GenBank/DDBJ whole genome shotgun (WGS) entry which is preliminary data.</text>
</comment>
<protein>
    <submittedName>
        <fullName evidence="3">DUF4126 domain-containing protein</fullName>
    </submittedName>
</protein>
<dbReference type="RefSeq" id="WP_230770394.1">
    <property type="nucleotide sequence ID" value="NZ_JAJNCT010000003.1"/>
</dbReference>
<reference evidence="3 4" key="1">
    <citation type="submission" date="2021-11" db="EMBL/GenBank/DDBJ databases">
        <title>Genome sequence.</title>
        <authorList>
            <person name="Sun Q."/>
        </authorList>
    </citation>
    <scope>NUCLEOTIDE SEQUENCE [LARGE SCALE GENOMIC DNA]</scope>
    <source>
        <strain evidence="3 4">KCTC 12005</strain>
    </source>
</reference>
<evidence type="ECO:0000313" key="3">
    <source>
        <dbReference type="EMBL" id="MCD2163536.1"/>
    </source>
</evidence>
<organism evidence="3 4">
    <name type="scientific">Comamonas koreensis</name>
    <dbReference type="NCBI Taxonomy" id="160825"/>
    <lineage>
        <taxon>Bacteria</taxon>
        <taxon>Pseudomonadati</taxon>
        <taxon>Pseudomonadota</taxon>
        <taxon>Betaproteobacteria</taxon>
        <taxon>Burkholderiales</taxon>
        <taxon>Comamonadaceae</taxon>
        <taxon>Comamonas</taxon>
    </lineage>
</organism>
<evidence type="ECO:0000256" key="1">
    <source>
        <dbReference type="SAM" id="Phobius"/>
    </source>
</evidence>
<keyword evidence="1" id="KW-1133">Transmembrane helix</keyword>
<name>A0AAW4XS20_9BURK</name>